<gene>
    <name evidence="9" type="ORF">IWX46DRAFT_644165</name>
</gene>
<evidence type="ECO:0000313" key="9">
    <source>
        <dbReference type="EMBL" id="KAK7534395.1"/>
    </source>
</evidence>
<feature type="transmembrane region" description="Helical" evidence="7">
    <location>
        <begin position="418"/>
        <end position="440"/>
    </location>
</feature>
<sequence>MDAASKGHFHLAGREYPKVTWWKGPGMTNVYFILIFVVFTTATNGYDSSMVNGLLALDQFNDYFHNPSGTIVGLFSSILFLGGVVAQPIVPYLADFFGRRMAIFSGAIIMILGIALHGASFNLHMFIAGRFLVGFGVAIAHVASPLLIAELVHPQHRATLKTVYNTTWYVGSIVAAWLTFGTSQVMDQWSWRVPRLVQAVLQLCFVWFVTESPRWYISKGKEEVALKVLTKVLANGNADDELVQVEFEEIKSTLKLEAECNTSGWSELWRTKGNRRRLLILAKLGLFSQWSGNGLVSYYMSSVLASVGITDSKQQLVINGVLQIANACVAVGSCSVVDRVGRRKLFLGSTAGMLVCSVVWTVMSARLEELSSHGNKAMGNAVVFMIFLFYFCYNTAWSGLMVGYAVEILPFNIRAKGIAVLWFGIDASLFVSTFCVWLAIELAVVCRFYVETWNTPLEEISKHFDGVDALVNRAAVTSEKGCTLTQDLEVEKGESTMVIFQKEV</sequence>
<dbReference type="InterPro" id="IPR005828">
    <property type="entry name" value="MFS_sugar_transport-like"/>
</dbReference>
<keyword evidence="6 7" id="KW-0472">Membrane</keyword>
<dbReference type="PANTHER" id="PTHR48022:SF64">
    <property type="entry name" value="MAJOR FACILITATOR SUPERFAMILY (MFS) PROFILE DOMAIN-CONTAINING PROTEIN"/>
    <property type="match status" value="1"/>
</dbReference>
<feature type="transmembrane region" description="Helical" evidence="7">
    <location>
        <begin position="28"/>
        <end position="46"/>
    </location>
</feature>
<evidence type="ECO:0000313" key="10">
    <source>
        <dbReference type="Proteomes" id="UP001365128"/>
    </source>
</evidence>
<proteinExistence type="inferred from homology"/>
<feature type="transmembrane region" description="Helical" evidence="7">
    <location>
        <begin position="383"/>
        <end position="406"/>
    </location>
</feature>
<dbReference type="EMBL" id="JBBPDW010000043">
    <property type="protein sequence ID" value="KAK7534395.1"/>
    <property type="molecule type" value="Genomic_DNA"/>
</dbReference>
<evidence type="ECO:0000256" key="3">
    <source>
        <dbReference type="ARBA" id="ARBA00022448"/>
    </source>
</evidence>
<dbReference type="SUPFAM" id="SSF103473">
    <property type="entry name" value="MFS general substrate transporter"/>
    <property type="match status" value="1"/>
</dbReference>
<feature type="transmembrane region" description="Helical" evidence="7">
    <location>
        <begin position="163"/>
        <end position="180"/>
    </location>
</feature>
<evidence type="ECO:0000256" key="5">
    <source>
        <dbReference type="ARBA" id="ARBA00022989"/>
    </source>
</evidence>
<comment type="subcellular location">
    <subcellularLocation>
        <location evidence="1">Membrane</location>
        <topology evidence="1">Multi-pass membrane protein</topology>
    </subcellularLocation>
</comment>
<name>A0ABR1LI60_9PEZI</name>
<evidence type="ECO:0000256" key="7">
    <source>
        <dbReference type="SAM" id="Phobius"/>
    </source>
</evidence>
<protein>
    <submittedName>
        <fullName evidence="9">Hexose transporter protein</fullName>
    </submittedName>
</protein>
<evidence type="ECO:0000256" key="6">
    <source>
        <dbReference type="ARBA" id="ARBA00023136"/>
    </source>
</evidence>
<comment type="similarity">
    <text evidence="2">Belongs to the major facilitator superfamily. Sugar transporter (TC 2.A.1.1) family.</text>
</comment>
<feature type="domain" description="Major facilitator superfamily (MFS) profile" evidence="8">
    <location>
        <begin position="33"/>
        <end position="504"/>
    </location>
</feature>
<reference evidence="9 10" key="1">
    <citation type="submission" date="2024-04" db="EMBL/GenBank/DDBJ databases">
        <title>Phyllosticta paracitricarpa is synonymous to the EU quarantine fungus P. citricarpa based on phylogenomic analyses.</title>
        <authorList>
            <consortium name="Lawrence Berkeley National Laboratory"/>
            <person name="Van Ingen-Buijs V.A."/>
            <person name="Van Westerhoven A.C."/>
            <person name="Haridas S."/>
            <person name="Skiadas P."/>
            <person name="Martin F."/>
            <person name="Groenewald J.Z."/>
            <person name="Crous P.W."/>
            <person name="Seidl M.F."/>
        </authorList>
    </citation>
    <scope>NUCLEOTIDE SEQUENCE [LARGE SCALE GENOMIC DNA]</scope>
    <source>
        <strain evidence="9 10">CBS 122670</strain>
    </source>
</reference>
<dbReference type="InterPro" id="IPR003663">
    <property type="entry name" value="Sugar/inositol_transpt"/>
</dbReference>
<dbReference type="InterPro" id="IPR020846">
    <property type="entry name" value="MFS_dom"/>
</dbReference>
<accession>A0ABR1LI60</accession>
<comment type="caution">
    <text evidence="9">The sequence shown here is derived from an EMBL/GenBank/DDBJ whole genome shotgun (WGS) entry which is preliminary data.</text>
</comment>
<dbReference type="PRINTS" id="PR00171">
    <property type="entry name" value="SUGRTRNSPORT"/>
</dbReference>
<feature type="transmembrane region" description="Helical" evidence="7">
    <location>
        <begin position="101"/>
        <end position="119"/>
    </location>
</feature>
<evidence type="ECO:0000256" key="4">
    <source>
        <dbReference type="ARBA" id="ARBA00022692"/>
    </source>
</evidence>
<feature type="transmembrane region" description="Helical" evidence="7">
    <location>
        <begin position="345"/>
        <end position="363"/>
    </location>
</feature>
<keyword evidence="4 7" id="KW-0812">Transmembrane</keyword>
<evidence type="ECO:0000256" key="2">
    <source>
        <dbReference type="ARBA" id="ARBA00010992"/>
    </source>
</evidence>
<dbReference type="Proteomes" id="UP001365128">
    <property type="component" value="Unassembled WGS sequence"/>
</dbReference>
<dbReference type="InterPro" id="IPR050360">
    <property type="entry name" value="MFS_Sugar_Transporters"/>
</dbReference>
<organism evidence="9 10">
    <name type="scientific">Phyllosticta citricarpa</name>
    <dbReference type="NCBI Taxonomy" id="55181"/>
    <lineage>
        <taxon>Eukaryota</taxon>
        <taxon>Fungi</taxon>
        <taxon>Dikarya</taxon>
        <taxon>Ascomycota</taxon>
        <taxon>Pezizomycotina</taxon>
        <taxon>Dothideomycetes</taxon>
        <taxon>Dothideomycetes incertae sedis</taxon>
        <taxon>Botryosphaeriales</taxon>
        <taxon>Phyllostictaceae</taxon>
        <taxon>Phyllosticta</taxon>
    </lineage>
</organism>
<feature type="transmembrane region" description="Helical" evidence="7">
    <location>
        <begin position="320"/>
        <end position="338"/>
    </location>
</feature>
<feature type="transmembrane region" description="Helical" evidence="7">
    <location>
        <begin position="278"/>
        <end position="300"/>
    </location>
</feature>
<dbReference type="PANTHER" id="PTHR48022">
    <property type="entry name" value="PLASTIDIC GLUCOSE TRANSPORTER 4"/>
    <property type="match status" value="1"/>
</dbReference>
<feature type="transmembrane region" description="Helical" evidence="7">
    <location>
        <begin position="71"/>
        <end position="94"/>
    </location>
</feature>
<feature type="transmembrane region" description="Helical" evidence="7">
    <location>
        <begin position="131"/>
        <end position="151"/>
    </location>
</feature>
<dbReference type="Gene3D" id="1.20.1250.20">
    <property type="entry name" value="MFS general substrate transporter like domains"/>
    <property type="match status" value="1"/>
</dbReference>
<keyword evidence="5 7" id="KW-1133">Transmembrane helix</keyword>
<dbReference type="InterPro" id="IPR036259">
    <property type="entry name" value="MFS_trans_sf"/>
</dbReference>
<evidence type="ECO:0000259" key="8">
    <source>
        <dbReference type="PROSITE" id="PS50850"/>
    </source>
</evidence>
<keyword evidence="3" id="KW-0813">Transport</keyword>
<feature type="transmembrane region" description="Helical" evidence="7">
    <location>
        <begin position="192"/>
        <end position="210"/>
    </location>
</feature>
<evidence type="ECO:0000256" key="1">
    <source>
        <dbReference type="ARBA" id="ARBA00004141"/>
    </source>
</evidence>
<keyword evidence="10" id="KW-1185">Reference proteome</keyword>
<dbReference type="PROSITE" id="PS50850">
    <property type="entry name" value="MFS"/>
    <property type="match status" value="1"/>
</dbReference>
<dbReference type="Pfam" id="PF00083">
    <property type="entry name" value="Sugar_tr"/>
    <property type="match status" value="1"/>
</dbReference>